<dbReference type="EMBL" id="CAJNOQ010015756">
    <property type="protein sequence ID" value="CAF1367968.1"/>
    <property type="molecule type" value="Genomic_DNA"/>
</dbReference>
<keyword evidence="1" id="KW-0175">Coiled coil</keyword>
<feature type="compositionally biased region" description="Basic and acidic residues" evidence="2">
    <location>
        <begin position="120"/>
        <end position="142"/>
    </location>
</feature>
<feature type="coiled-coil region" evidence="1">
    <location>
        <begin position="848"/>
        <end position="875"/>
    </location>
</feature>
<evidence type="ECO:0000313" key="5">
    <source>
        <dbReference type="Proteomes" id="UP000663829"/>
    </source>
</evidence>
<organism evidence="3 5">
    <name type="scientific">Didymodactylos carnosus</name>
    <dbReference type="NCBI Taxonomy" id="1234261"/>
    <lineage>
        <taxon>Eukaryota</taxon>
        <taxon>Metazoa</taxon>
        <taxon>Spiralia</taxon>
        <taxon>Gnathifera</taxon>
        <taxon>Rotifera</taxon>
        <taxon>Eurotatoria</taxon>
        <taxon>Bdelloidea</taxon>
        <taxon>Philodinida</taxon>
        <taxon>Philodinidae</taxon>
        <taxon>Didymodactylos</taxon>
    </lineage>
</organism>
<evidence type="ECO:0000256" key="1">
    <source>
        <dbReference type="SAM" id="Coils"/>
    </source>
</evidence>
<dbReference type="AlphaFoldDB" id="A0A815IMI1"/>
<protein>
    <submittedName>
        <fullName evidence="3">Uncharacterized protein</fullName>
    </submittedName>
</protein>
<sequence length="939" mass="107781">ILTISMSNFGIDQACPRGSSNCDDQLCSSGNCQRGQKFKQILDWLTVASKAPDYASQIAAVVNTISTVPSSKKAITKNNQETFERVPSFSPPPPAQRFTTTSATSPSSSVEPPLAIRSFSAERKRRERTEESEQQRSARLMNDRLRKVAARQNEDEIQYSIQLADDRQQKETTRQNEDELQRNTRLARDRQQKEETQQNEDENQRSKRLTEDRLRAQETRATESSEKTQERIRSVSVRRRHRSLENQSRAKPDRLNWPRAIPTQQKDQCLQDFVNQTSMSMLKQAACAICNIRTFVGSIHEYDMNQIPNQARLICHPDLLGIIPGTGNVPQANKAWVGDIPPVLQHFFTFVQLQPTFDEANINKLPENDVPECIWSTMERLADVAEAEAERAGFVADPLTAAAERSEHGETENIPMSTSAVIDVNGTTVTSEDINGHLLRKIKGDAVSQITSMDTSEEVPEDDEVVYMIPRSKQPANDFSNPELLPGLYPTLFKISANLLPMYDRKLVRCIINKQKKLVDMEQLHQDLEKQPPAIMPTPSPSLPNYKRRFAEDIVQLVNSKTSDVPDNDEEILLDAEEQFLLQPSESATRYNISLYDYVRFYRKKLIDANDRKQFEAQTTAKQNEREHPNRGRPPVERECLLSGHPQASSHINIKRTSPIVPVVLGPPIPRHDREETQERYYRSTLALFVPWRSMFDICDLNQTWKQPFESRQSNILPESRKFVENIQLLHEGKKDRDEHLQQVIETMQTEIIYQQTHSNEMNNESDEEQEEILDVLASIEMDELTQIERPGMKSEEKYFQKTLQAVDQANRFIHIHNSVLDRSKLLKYTKRFNDELICDRQFLIQVTTELIQLNKKWQRQIAEEKEQKRNACINEEGNDAFAVQSAADADQSVTMVEPAILLNYDDDAVSCDSICTQSVKAMLINHVIFNVKTYYCKK</sequence>
<evidence type="ECO:0000313" key="3">
    <source>
        <dbReference type="EMBL" id="CAF1367968.1"/>
    </source>
</evidence>
<feature type="compositionally biased region" description="Low complexity" evidence="2">
    <location>
        <begin position="99"/>
        <end position="109"/>
    </location>
</feature>
<feature type="compositionally biased region" description="Basic and acidic residues" evidence="2">
    <location>
        <begin position="164"/>
        <end position="233"/>
    </location>
</feature>
<evidence type="ECO:0000313" key="4">
    <source>
        <dbReference type="EMBL" id="CAF4251575.1"/>
    </source>
</evidence>
<dbReference type="Proteomes" id="UP000681722">
    <property type="component" value="Unassembled WGS sequence"/>
</dbReference>
<dbReference type="EMBL" id="CAJOBC010073800">
    <property type="protein sequence ID" value="CAF4251575.1"/>
    <property type="molecule type" value="Genomic_DNA"/>
</dbReference>
<feature type="region of interest" description="Disordered" evidence="2">
    <location>
        <begin position="159"/>
        <end position="254"/>
    </location>
</feature>
<feature type="region of interest" description="Disordered" evidence="2">
    <location>
        <begin position="618"/>
        <end position="638"/>
    </location>
</feature>
<feature type="non-terminal residue" evidence="3">
    <location>
        <position position="1"/>
    </location>
</feature>
<accession>A0A815IMI1</accession>
<reference evidence="3" key="1">
    <citation type="submission" date="2021-02" db="EMBL/GenBank/DDBJ databases">
        <authorList>
            <person name="Nowell W R."/>
        </authorList>
    </citation>
    <scope>NUCLEOTIDE SEQUENCE</scope>
</reference>
<proteinExistence type="predicted"/>
<feature type="compositionally biased region" description="Basic and acidic residues" evidence="2">
    <location>
        <begin position="623"/>
        <end position="638"/>
    </location>
</feature>
<gene>
    <name evidence="3" type="ORF">GPM918_LOCUS31713</name>
    <name evidence="4" type="ORF">SRO942_LOCUS32362</name>
</gene>
<name>A0A815IMI1_9BILA</name>
<dbReference type="OrthoDB" id="2282872at2759"/>
<keyword evidence="5" id="KW-1185">Reference proteome</keyword>
<comment type="caution">
    <text evidence="3">The sequence shown here is derived from an EMBL/GenBank/DDBJ whole genome shotgun (WGS) entry which is preliminary data.</text>
</comment>
<dbReference type="Proteomes" id="UP000663829">
    <property type="component" value="Unassembled WGS sequence"/>
</dbReference>
<evidence type="ECO:0000256" key="2">
    <source>
        <dbReference type="SAM" id="MobiDB-lite"/>
    </source>
</evidence>
<feature type="region of interest" description="Disordered" evidence="2">
    <location>
        <begin position="76"/>
        <end position="142"/>
    </location>
</feature>